<evidence type="ECO:0000313" key="2">
    <source>
        <dbReference type="Proteomes" id="UP000070376"/>
    </source>
</evidence>
<dbReference type="EMBL" id="LRPN01000098">
    <property type="protein sequence ID" value="KWZ80164.1"/>
    <property type="molecule type" value="Genomic_DNA"/>
</dbReference>
<comment type="caution">
    <text evidence="1">The sequence shown here is derived from an EMBL/GenBank/DDBJ whole genome shotgun (WGS) entry which is preliminary data.</text>
</comment>
<name>A0A133KKX8_HEYCO</name>
<dbReference type="Proteomes" id="UP000070376">
    <property type="component" value="Unassembled WGS sequence"/>
</dbReference>
<reference evidence="2" key="1">
    <citation type="submission" date="2016-01" db="EMBL/GenBank/DDBJ databases">
        <authorList>
            <person name="Mitreva M."/>
            <person name="Pepin K.H."/>
            <person name="Mihindukulasuriya K.A."/>
            <person name="Fulton R."/>
            <person name="Fronick C."/>
            <person name="O'Laughlin M."/>
            <person name="Miner T."/>
            <person name="Herter B."/>
            <person name="Rosa B.A."/>
            <person name="Cordes M."/>
            <person name="Tomlinson C."/>
            <person name="Wollam A."/>
            <person name="Palsikar V.B."/>
            <person name="Mardis E.R."/>
            <person name="Wilson R.K."/>
        </authorList>
    </citation>
    <scope>NUCLEOTIDE SEQUENCE [LARGE SCALE GENOMIC DNA]</scope>
    <source>
        <strain evidence="2">GED7749B</strain>
    </source>
</reference>
<protein>
    <submittedName>
        <fullName evidence="1">Uncharacterized protein</fullName>
    </submittedName>
</protein>
<gene>
    <name evidence="1" type="ORF">HMPREF3213_02356</name>
</gene>
<accession>A0A133KKX8</accession>
<sequence length="43" mass="4919">MAIIFLDLQHPIEMCPFSPSRKINGEVDSFSSFCWCHETGMNV</sequence>
<dbReference type="PATRIC" id="fig|1398.22.peg.2362"/>
<proteinExistence type="predicted"/>
<evidence type="ECO:0000313" key="1">
    <source>
        <dbReference type="EMBL" id="KWZ80164.1"/>
    </source>
</evidence>
<dbReference type="AlphaFoldDB" id="A0A133KKX8"/>
<organism evidence="1 2">
    <name type="scientific">Heyndrickxia coagulans</name>
    <name type="common">Weizmannia coagulans</name>
    <dbReference type="NCBI Taxonomy" id="1398"/>
    <lineage>
        <taxon>Bacteria</taxon>
        <taxon>Bacillati</taxon>
        <taxon>Bacillota</taxon>
        <taxon>Bacilli</taxon>
        <taxon>Bacillales</taxon>
        <taxon>Bacillaceae</taxon>
        <taxon>Heyndrickxia</taxon>
    </lineage>
</organism>